<dbReference type="InterPro" id="IPR036390">
    <property type="entry name" value="WH_DNA-bd_sf"/>
</dbReference>
<evidence type="ECO:0000313" key="7">
    <source>
        <dbReference type="Proteomes" id="UP000246569"/>
    </source>
</evidence>
<name>A0A317MVB6_9GAMM</name>
<dbReference type="InterPro" id="IPR000847">
    <property type="entry name" value="LysR_HTH_N"/>
</dbReference>
<reference evidence="6 7" key="1">
    <citation type="submission" date="2018-05" db="EMBL/GenBank/DDBJ databases">
        <title>Genomic Encyclopedia of Type Strains, Phase IV (KMG-IV): sequencing the most valuable type-strain genomes for metagenomic binning, comparative biology and taxonomic classification.</title>
        <authorList>
            <person name="Goeker M."/>
        </authorList>
    </citation>
    <scope>NUCLEOTIDE SEQUENCE [LARGE SCALE GENOMIC DNA]</scope>
    <source>
        <strain evidence="6 7">DSM 23606</strain>
    </source>
</reference>
<dbReference type="PROSITE" id="PS50931">
    <property type="entry name" value="HTH_LYSR"/>
    <property type="match status" value="1"/>
</dbReference>
<evidence type="ECO:0000313" key="6">
    <source>
        <dbReference type="EMBL" id="PWV61071.1"/>
    </source>
</evidence>
<keyword evidence="7" id="KW-1185">Reference proteome</keyword>
<feature type="domain" description="HTH lysR-type" evidence="5">
    <location>
        <begin position="1"/>
        <end position="58"/>
    </location>
</feature>
<keyword evidence="3" id="KW-0238">DNA-binding</keyword>
<dbReference type="SUPFAM" id="SSF53850">
    <property type="entry name" value="Periplasmic binding protein-like II"/>
    <property type="match status" value="1"/>
</dbReference>
<proteinExistence type="inferred from homology"/>
<dbReference type="Pfam" id="PF03466">
    <property type="entry name" value="LysR_substrate"/>
    <property type="match status" value="1"/>
</dbReference>
<comment type="similarity">
    <text evidence="1">Belongs to the LysR transcriptional regulatory family.</text>
</comment>
<dbReference type="PANTHER" id="PTHR30579">
    <property type="entry name" value="TRANSCRIPTIONAL REGULATOR"/>
    <property type="match status" value="1"/>
</dbReference>
<dbReference type="PANTHER" id="PTHR30579:SF8">
    <property type="entry name" value="HTH-TYPE TRANSCRIPTIONAL REGULATOR HDFR"/>
    <property type="match status" value="1"/>
</dbReference>
<dbReference type="OrthoDB" id="9786526at2"/>
<dbReference type="GO" id="GO:0003677">
    <property type="term" value="F:DNA binding"/>
    <property type="evidence" value="ECO:0007669"/>
    <property type="project" value="UniProtKB-KW"/>
</dbReference>
<dbReference type="InterPro" id="IPR005119">
    <property type="entry name" value="LysR_subst-bd"/>
</dbReference>
<organism evidence="6 7">
    <name type="scientific">Plasticicumulans acidivorans</name>
    <dbReference type="NCBI Taxonomy" id="886464"/>
    <lineage>
        <taxon>Bacteria</taxon>
        <taxon>Pseudomonadati</taxon>
        <taxon>Pseudomonadota</taxon>
        <taxon>Gammaproteobacteria</taxon>
        <taxon>Candidatus Competibacteraceae</taxon>
        <taxon>Plasticicumulans</taxon>
    </lineage>
</organism>
<dbReference type="Pfam" id="PF00126">
    <property type="entry name" value="HTH_1"/>
    <property type="match status" value="1"/>
</dbReference>
<dbReference type="FunFam" id="1.10.10.10:FF:000001">
    <property type="entry name" value="LysR family transcriptional regulator"/>
    <property type="match status" value="1"/>
</dbReference>
<keyword evidence="2" id="KW-0805">Transcription regulation</keyword>
<evidence type="ECO:0000256" key="2">
    <source>
        <dbReference type="ARBA" id="ARBA00023015"/>
    </source>
</evidence>
<protein>
    <submittedName>
        <fullName evidence="6">LysR family transcriptional regulator</fullName>
    </submittedName>
</protein>
<dbReference type="Proteomes" id="UP000246569">
    <property type="component" value="Unassembled WGS sequence"/>
</dbReference>
<dbReference type="InterPro" id="IPR036388">
    <property type="entry name" value="WH-like_DNA-bd_sf"/>
</dbReference>
<dbReference type="GO" id="GO:0003700">
    <property type="term" value="F:DNA-binding transcription factor activity"/>
    <property type="evidence" value="ECO:0007669"/>
    <property type="project" value="InterPro"/>
</dbReference>
<gene>
    <name evidence="6" type="ORF">C7443_10685</name>
</gene>
<dbReference type="AlphaFoldDB" id="A0A317MVB6"/>
<evidence type="ECO:0000256" key="1">
    <source>
        <dbReference type="ARBA" id="ARBA00009437"/>
    </source>
</evidence>
<evidence type="ECO:0000259" key="5">
    <source>
        <dbReference type="PROSITE" id="PS50931"/>
    </source>
</evidence>
<dbReference type="PRINTS" id="PR00039">
    <property type="entry name" value="HTHLYSR"/>
</dbReference>
<comment type="caution">
    <text evidence="6">The sequence shown here is derived from an EMBL/GenBank/DDBJ whole genome shotgun (WGS) entry which is preliminary data.</text>
</comment>
<dbReference type="SUPFAM" id="SSF46785">
    <property type="entry name" value="Winged helix' DNA-binding domain"/>
    <property type="match status" value="1"/>
</dbReference>
<evidence type="ECO:0000256" key="4">
    <source>
        <dbReference type="ARBA" id="ARBA00023163"/>
    </source>
</evidence>
<evidence type="ECO:0000256" key="3">
    <source>
        <dbReference type="ARBA" id="ARBA00023125"/>
    </source>
</evidence>
<sequence>MDSQLLRTFLEVARTRHFGRAAGNLYLTQSAVSARIRQLEEAVGAALLERNRREVRLTAAGERFARHAAQLLVAWTRACEDVQRGEDAVSIGCGAPAGLWERPLGDWLARLSLYYGQLALNAEAQSAEVVLRRLGEGALDLAFVCEPPTLDGCTLREVARCRLRLVSTRADCTPPEALGEGFVLIDWGVSLQAELRRHFAEMPTPRLRVATGRQALYHLRQCGGAAYVEETLAARGCGEGGLYEVAGAPVLERQVYAVYAFANARIVLLEQMLGEF</sequence>
<dbReference type="Gene3D" id="1.10.10.10">
    <property type="entry name" value="Winged helix-like DNA-binding domain superfamily/Winged helix DNA-binding domain"/>
    <property type="match status" value="1"/>
</dbReference>
<keyword evidence="4" id="KW-0804">Transcription</keyword>
<dbReference type="RefSeq" id="WP_110018749.1">
    <property type="nucleotide sequence ID" value="NZ_QGTJ01000006.1"/>
</dbReference>
<accession>A0A317MVB6</accession>
<dbReference type="InterPro" id="IPR050176">
    <property type="entry name" value="LTTR"/>
</dbReference>
<dbReference type="EMBL" id="QGTJ01000006">
    <property type="protein sequence ID" value="PWV61071.1"/>
    <property type="molecule type" value="Genomic_DNA"/>
</dbReference>